<dbReference type="PANTHER" id="PTHR45763:SF61">
    <property type="entry name" value="AB HYDROLASE-1 DOMAIN-CONTAINING PROTEIN"/>
    <property type="match status" value="1"/>
</dbReference>
<evidence type="ECO:0000313" key="3">
    <source>
        <dbReference type="Proteomes" id="UP001642487"/>
    </source>
</evidence>
<dbReference type="Proteomes" id="UP001642487">
    <property type="component" value="Chromosome 11"/>
</dbReference>
<dbReference type="Pfam" id="PF00561">
    <property type="entry name" value="Abhydrolase_1"/>
    <property type="match status" value="1"/>
</dbReference>
<protein>
    <recommendedName>
        <fullName evidence="1">AB hydrolase-1 domain-containing protein</fullName>
    </recommendedName>
</protein>
<name>A0ABP0XYX3_9ROSI</name>
<dbReference type="InterPro" id="IPR029058">
    <property type="entry name" value="AB_hydrolase_fold"/>
</dbReference>
<feature type="domain" description="AB hydrolase-1" evidence="1">
    <location>
        <begin position="123"/>
        <end position="383"/>
    </location>
</feature>
<dbReference type="PANTHER" id="PTHR45763">
    <property type="entry name" value="HYDROLASE, ALPHA/BETA FOLD FAMILY PROTEIN, EXPRESSED-RELATED"/>
    <property type="match status" value="1"/>
</dbReference>
<sequence>MNVGSVYGFPVRVGLFPVHLDKLLEEKRKAPPNRVKVEALNTKCGGVNLRPFVDSTGMFLRILGVILIGLSAWAFSAIRPPAPKICGSVGGPPITAPRITLRDGRHLAYKEYGVSGTVAKYKIIYVHGFSNCRLNAAVAVFPSPGFLEELGVYVVSFDKPGYGESDPHPKQIVESLALDIEELGDQLGLGPKFYVIGLSMGGQAVWGCLKYIPHRLAGASLLAPVVNYWWPSFPANLSNEVFSSQLPQDQWTQWVAHHLPWLTYWWNTQKFFPSLSILAGRRDIYSSQDIEIIRTSARPVDRGYVSQQGHFESFHRALMIGFGKWEFDPMLLENIFPKNEGSVHLWQGDEDKLVPVKLQRYIAQKLPWIHYHELAGAGHIFAFTTKISEEIVRSLLLQ</sequence>
<reference evidence="2 3" key="1">
    <citation type="submission" date="2024-03" db="EMBL/GenBank/DDBJ databases">
        <authorList>
            <person name="Gkanogiannis A."/>
            <person name="Becerra Lopez-Lavalle L."/>
        </authorList>
    </citation>
    <scope>NUCLEOTIDE SEQUENCE [LARGE SCALE GENOMIC DNA]</scope>
</reference>
<dbReference type="Gene3D" id="3.40.50.1820">
    <property type="entry name" value="alpha/beta hydrolase"/>
    <property type="match status" value="1"/>
</dbReference>
<evidence type="ECO:0000259" key="1">
    <source>
        <dbReference type="Pfam" id="PF00561"/>
    </source>
</evidence>
<organism evidence="2 3">
    <name type="scientific">Citrullus colocynthis</name>
    <name type="common">colocynth</name>
    <dbReference type="NCBI Taxonomy" id="252529"/>
    <lineage>
        <taxon>Eukaryota</taxon>
        <taxon>Viridiplantae</taxon>
        <taxon>Streptophyta</taxon>
        <taxon>Embryophyta</taxon>
        <taxon>Tracheophyta</taxon>
        <taxon>Spermatophyta</taxon>
        <taxon>Magnoliopsida</taxon>
        <taxon>eudicotyledons</taxon>
        <taxon>Gunneridae</taxon>
        <taxon>Pentapetalae</taxon>
        <taxon>rosids</taxon>
        <taxon>fabids</taxon>
        <taxon>Cucurbitales</taxon>
        <taxon>Cucurbitaceae</taxon>
        <taxon>Benincaseae</taxon>
        <taxon>Citrullus</taxon>
    </lineage>
</organism>
<dbReference type="SUPFAM" id="SSF53474">
    <property type="entry name" value="alpha/beta-Hydrolases"/>
    <property type="match status" value="1"/>
</dbReference>
<proteinExistence type="predicted"/>
<dbReference type="EMBL" id="OZ021745">
    <property type="protein sequence ID" value="CAK9313368.1"/>
    <property type="molecule type" value="Genomic_DNA"/>
</dbReference>
<dbReference type="InterPro" id="IPR000073">
    <property type="entry name" value="AB_hydrolase_1"/>
</dbReference>
<gene>
    <name evidence="2" type="ORF">CITCOLO1_LOCUS5082</name>
</gene>
<accession>A0ABP0XYX3</accession>
<evidence type="ECO:0000313" key="2">
    <source>
        <dbReference type="EMBL" id="CAK9313368.1"/>
    </source>
</evidence>
<keyword evidence="3" id="KW-1185">Reference proteome</keyword>